<organism evidence="1 2">
    <name type="scientific">Pythium insidiosum</name>
    <name type="common">Pythiosis disease agent</name>
    <dbReference type="NCBI Taxonomy" id="114742"/>
    <lineage>
        <taxon>Eukaryota</taxon>
        <taxon>Sar</taxon>
        <taxon>Stramenopiles</taxon>
        <taxon>Oomycota</taxon>
        <taxon>Peronosporomycetes</taxon>
        <taxon>Pythiales</taxon>
        <taxon>Pythiaceae</taxon>
        <taxon>Pythium</taxon>
    </lineage>
</organism>
<dbReference type="AlphaFoldDB" id="A0AAD5PZU4"/>
<accession>A0AAD5PZU4</accession>
<dbReference type="EMBL" id="JAKCXM010007099">
    <property type="protein sequence ID" value="KAJ0388698.1"/>
    <property type="molecule type" value="Genomic_DNA"/>
</dbReference>
<evidence type="ECO:0000313" key="1">
    <source>
        <dbReference type="EMBL" id="KAJ0388698.1"/>
    </source>
</evidence>
<comment type="caution">
    <text evidence="1">The sequence shown here is derived from an EMBL/GenBank/DDBJ whole genome shotgun (WGS) entry which is preliminary data.</text>
</comment>
<gene>
    <name evidence="1" type="ORF">P43SY_011874</name>
</gene>
<sequence>MDLIRCGEEFSHIKSLPPGYGDSEADEDDDEDRVVGAAPAAADGVRTERARDVLEGLDLETGLVRREGLDIMVCLVE</sequence>
<name>A0AAD5PZU4_PYTIN</name>
<evidence type="ECO:0000313" key="2">
    <source>
        <dbReference type="Proteomes" id="UP001209570"/>
    </source>
</evidence>
<proteinExistence type="predicted"/>
<reference evidence="1" key="1">
    <citation type="submission" date="2021-12" db="EMBL/GenBank/DDBJ databases">
        <title>Prjna785345.</title>
        <authorList>
            <person name="Rujirawat T."/>
            <person name="Krajaejun T."/>
        </authorList>
    </citation>
    <scope>NUCLEOTIDE SEQUENCE</scope>
    <source>
        <strain evidence="1">Pi057C3</strain>
    </source>
</reference>
<keyword evidence="2" id="KW-1185">Reference proteome</keyword>
<protein>
    <submittedName>
        <fullName evidence="1">Uncharacterized protein</fullName>
    </submittedName>
</protein>
<dbReference type="Proteomes" id="UP001209570">
    <property type="component" value="Unassembled WGS sequence"/>
</dbReference>